<dbReference type="InParanoid" id="A0A673BRI8"/>
<evidence type="ECO:0000256" key="1">
    <source>
        <dbReference type="SAM" id="MobiDB-lite"/>
    </source>
</evidence>
<dbReference type="Proteomes" id="UP000472271">
    <property type="component" value="Chromosome 6"/>
</dbReference>
<dbReference type="Ensembl" id="ENSSORT00005043913.1">
    <property type="protein sequence ID" value="ENSSORP00005042823.1"/>
    <property type="gene ID" value="ENSSORG00005019823.1"/>
</dbReference>
<sequence length="70" mass="8152">FFSLKAHILMHQKRKDTEGENMRQSGEENHRRRPRFLPDVITVKGQVVQTPVLFYSISAVTLLNERASNE</sequence>
<keyword evidence="3" id="KW-1185">Reference proteome</keyword>
<reference evidence="2" key="2">
    <citation type="submission" date="2025-08" db="UniProtKB">
        <authorList>
            <consortium name="Ensembl"/>
        </authorList>
    </citation>
    <scope>IDENTIFICATION</scope>
</reference>
<dbReference type="AlphaFoldDB" id="A0A673BRI8"/>
<protein>
    <submittedName>
        <fullName evidence="2">Uncharacterized protein</fullName>
    </submittedName>
</protein>
<feature type="region of interest" description="Disordered" evidence="1">
    <location>
        <begin position="12"/>
        <end position="34"/>
    </location>
</feature>
<reference evidence="2" key="3">
    <citation type="submission" date="2025-09" db="UniProtKB">
        <authorList>
            <consortium name="Ensembl"/>
        </authorList>
    </citation>
    <scope>IDENTIFICATION</scope>
</reference>
<reference evidence="2" key="1">
    <citation type="submission" date="2019-06" db="EMBL/GenBank/DDBJ databases">
        <authorList>
            <consortium name="Wellcome Sanger Institute Data Sharing"/>
        </authorList>
    </citation>
    <scope>NUCLEOTIDE SEQUENCE [LARGE SCALE GENOMIC DNA]</scope>
</reference>
<organism evidence="2 3">
    <name type="scientific">Sphaeramia orbicularis</name>
    <name type="common">orbiculate cardinalfish</name>
    <dbReference type="NCBI Taxonomy" id="375764"/>
    <lineage>
        <taxon>Eukaryota</taxon>
        <taxon>Metazoa</taxon>
        <taxon>Chordata</taxon>
        <taxon>Craniata</taxon>
        <taxon>Vertebrata</taxon>
        <taxon>Euteleostomi</taxon>
        <taxon>Actinopterygii</taxon>
        <taxon>Neopterygii</taxon>
        <taxon>Teleostei</taxon>
        <taxon>Neoteleostei</taxon>
        <taxon>Acanthomorphata</taxon>
        <taxon>Gobiaria</taxon>
        <taxon>Kurtiformes</taxon>
        <taxon>Apogonoidei</taxon>
        <taxon>Apogonidae</taxon>
        <taxon>Apogoninae</taxon>
        <taxon>Sphaeramia</taxon>
    </lineage>
</organism>
<evidence type="ECO:0000313" key="2">
    <source>
        <dbReference type="Ensembl" id="ENSSORP00005042823.1"/>
    </source>
</evidence>
<feature type="compositionally biased region" description="Basic and acidic residues" evidence="1">
    <location>
        <begin position="15"/>
        <end position="30"/>
    </location>
</feature>
<accession>A0A673BRI8</accession>
<evidence type="ECO:0000313" key="3">
    <source>
        <dbReference type="Proteomes" id="UP000472271"/>
    </source>
</evidence>
<proteinExistence type="predicted"/>
<name>A0A673BRI8_9TELE</name>